<evidence type="ECO:0000313" key="5">
    <source>
        <dbReference type="Proteomes" id="UP001233999"/>
    </source>
</evidence>
<comment type="similarity">
    <text evidence="1 3">Belongs to the short-chain dehydrogenases/reductases (SDR) family.</text>
</comment>
<dbReference type="GO" id="GO:0005737">
    <property type="term" value="C:cytoplasm"/>
    <property type="evidence" value="ECO:0007669"/>
    <property type="project" value="TreeGrafter"/>
</dbReference>
<organism evidence="4 5">
    <name type="scientific">Diploptera punctata</name>
    <name type="common">Pacific beetle cockroach</name>
    <dbReference type="NCBI Taxonomy" id="6984"/>
    <lineage>
        <taxon>Eukaryota</taxon>
        <taxon>Metazoa</taxon>
        <taxon>Ecdysozoa</taxon>
        <taxon>Arthropoda</taxon>
        <taxon>Hexapoda</taxon>
        <taxon>Insecta</taxon>
        <taxon>Pterygota</taxon>
        <taxon>Neoptera</taxon>
        <taxon>Polyneoptera</taxon>
        <taxon>Dictyoptera</taxon>
        <taxon>Blattodea</taxon>
        <taxon>Blaberoidea</taxon>
        <taxon>Blaberidae</taxon>
        <taxon>Diplopterinae</taxon>
        <taxon>Diploptera</taxon>
    </lineage>
</organism>
<name>A0AAD8EJF6_DIPPU</name>
<reference evidence="4" key="1">
    <citation type="journal article" date="2023" name="IScience">
        <title>Live-bearing cockroach genome reveals convergent evolutionary mechanisms linked to viviparity in insects and beyond.</title>
        <authorList>
            <person name="Fouks B."/>
            <person name="Harrison M.C."/>
            <person name="Mikhailova A.A."/>
            <person name="Marchal E."/>
            <person name="English S."/>
            <person name="Carruthers M."/>
            <person name="Jennings E.C."/>
            <person name="Chiamaka E.L."/>
            <person name="Frigard R.A."/>
            <person name="Pippel M."/>
            <person name="Attardo G.M."/>
            <person name="Benoit J.B."/>
            <person name="Bornberg-Bauer E."/>
            <person name="Tobe S.S."/>
        </authorList>
    </citation>
    <scope>NUCLEOTIDE SEQUENCE</scope>
    <source>
        <strain evidence="4">Stay&amp;Tobe</strain>
    </source>
</reference>
<keyword evidence="5" id="KW-1185">Reference proteome</keyword>
<dbReference type="Gene3D" id="3.40.50.720">
    <property type="entry name" value="NAD(P)-binding Rossmann-like Domain"/>
    <property type="match status" value="1"/>
</dbReference>
<evidence type="ECO:0000256" key="2">
    <source>
        <dbReference type="ARBA" id="ARBA00023002"/>
    </source>
</evidence>
<protein>
    <recommendedName>
        <fullName evidence="6">Alcohol dehydrogenase</fullName>
    </recommendedName>
</protein>
<dbReference type="AlphaFoldDB" id="A0AAD8EJF6"/>
<comment type="caution">
    <text evidence="4">The sequence shown here is derived from an EMBL/GenBank/DDBJ whole genome shotgun (WGS) entry which is preliminary data.</text>
</comment>
<evidence type="ECO:0008006" key="6">
    <source>
        <dbReference type="Google" id="ProtNLM"/>
    </source>
</evidence>
<dbReference type="PRINTS" id="PR00080">
    <property type="entry name" value="SDRFAMILY"/>
</dbReference>
<dbReference type="SUPFAM" id="SSF51735">
    <property type="entry name" value="NAD(P)-binding Rossmann-fold domains"/>
    <property type="match status" value="1"/>
</dbReference>
<dbReference type="PRINTS" id="PR00081">
    <property type="entry name" value="GDHRDH"/>
</dbReference>
<evidence type="ECO:0000313" key="4">
    <source>
        <dbReference type="EMBL" id="KAJ9592840.1"/>
    </source>
</evidence>
<dbReference type="PANTHER" id="PTHR44229:SF8">
    <property type="entry name" value="ALCOHOL DEHYDROGENASE-RELATED"/>
    <property type="match status" value="1"/>
</dbReference>
<accession>A0AAD8EJF6</accession>
<keyword evidence="2" id="KW-0560">Oxidoreductase</keyword>
<evidence type="ECO:0000256" key="1">
    <source>
        <dbReference type="ARBA" id="ARBA00006484"/>
    </source>
</evidence>
<dbReference type="InterPro" id="IPR036291">
    <property type="entry name" value="NAD(P)-bd_dom_sf"/>
</dbReference>
<dbReference type="FunFam" id="3.40.50.720:FF:000149">
    <property type="entry name" value="15-hydroxyprostaglandin dehydrogenase [NAD(+)]"/>
    <property type="match status" value="1"/>
</dbReference>
<dbReference type="Proteomes" id="UP001233999">
    <property type="component" value="Unassembled WGS sequence"/>
</dbReference>
<dbReference type="InterPro" id="IPR002347">
    <property type="entry name" value="SDR_fam"/>
</dbReference>
<proteinExistence type="inferred from homology"/>
<sequence>MDLNGKIALVTGGAHGIGLATVNQLLKNGIKGVSICDIAADLGEQAVESINKEYGKGRAIFIKTDVTKQSDLEEAFKKTKQHFGGIDIVVNNAGIIKDSQWELMININVNGVVRGTELAVKYMDKNKGGHGGAVVNLASVAGLGLKSASPAYDGSKYFVVGYTRSMGSPPLDQSHGVRFLCMCPGLTDTPIADGVIEHYEIHHVSRNLILDKFAMQQPDNVAQGIIHMLKEGATASVWVSDRSRPVYEVQLPDVVKN</sequence>
<dbReference type="PANTHER" id="PTHR44229">
    <property type="entry name" value="15-HYDROXYPROSTAGLANDIN DEHYDROGENASE [NAD(+)]"/>
    <property type="match status" value="1"/>
</dbReference>
<reference evidence="4" key="2">
    <citation type="submission" date="2023-05" db="EMBL/GenBank/DDBJ databases">
        <authorList>
            <person name="Fouks B."/>
        </authorList>
    </citation>
    <scope>NUCLEOTIDE SEQUENCE</scope>
    <source>
        <strain evidence="4">Stay&amp;Tobe</strain>
        <tissue evidence="4">Testes</tissue>
    </source>
</reference>
<evidence type="ECO:0000256" key="3">
    <source>
        <dbReference type="RuleBase" id="RU000363"/>
    </source>
</evidence>
<dbReference type="EMBL" id="JASPKZ010003800">
    <property type="protein sequence ID" value="KAJ9592840.1"/>
    <property type="molecule type" value="Genomic_DNA"/>
</dbReference>
<dbReference type="GO" id="GO:0016616">
    <property type="term" value="F:oxidoreductase activity, acting on the CH-OH group of donors, NAD or NADP as acceptor"/>
    <property type="evidence" value="ECO:0007669"/>
    <property type="project" value="TreeGrafter"/>
</dbReference>
<dbReference type="Pfam" id="PF00106">
    <property type="entry name" value="adh_short"/>
    <property type="match status" value="1"/>
</dbReference>
<gene>
    <name evidence="4" type="ORF">L9F63_015483</name>
</gene>